<organism evidence="5 6">
    <name type="scientific">Cyclonatronum proteinivorum</name>
    <dbReference type="NCBI Taxonomy" id="1457365"/>
    <lineage>
        <taxon>Bacteria</taxon>
        <taxon>Pseudomonadati</taxon>
        <taxon>Balneolota</taxon>
        <taxon>Balneolia</taxon>
        <taxon>Balneolales</taxon>
        <taxon>Cyclonatronaceae</taxon>
        <taxon>Cyclonatronum</taxon>
    </lineage>
</organism>
<keyword evidence="2" id="KW-0479">Metal-binding</keyword>
<dbReference type="Gene3D" id="1.10.390.10">
    <property type="entry name" value="Neutral Protease Domain 2"/>
    <property type="match status" value="1"/>
</dbReference>
<dbReference type="InterPro" id="IPR027268">
    <property type="entry name" value="Peptidase_M4/M1_CTD_sf"/>
</dbReference>
<proteinExistence type="predicted"/>
<reference evidence="5 6" key="1">
    <citation type="submission" date="2018-03" db="EMBL/GenBank/DDBJ databases">
        <title>Phenotypic and genomic properties of Cyclonatronum proteinivorum gen. nov., sp. nov., a haloalkaliphilic bacteroidete from soda lakes possessing Na+-translocating rhodopsin.</title>
        <authorList>
            <person name="Toshchakov S.V."/>
            <person name="Korzhenkov A."/>
            <person name="Samarov N.I."/>
            <person name="Kublanov I.V."/>
            <person name="Muntyan M.S."/>
            <person name="Sorokin D.Y."/>
        </authorList>
    </citation>
    <scope>NUCLEOTIDE SEQUENCE [LARGE SCALE GENOMIC DNA]</scope>
    <source>
        <strain evidence="5 6">Omega</strain>
    </source>
</reference>
<dbReference type="AlphaFoldDB" id="A0A345UFR0"/>
<evidence type="ECO:0000259" key="4">
    <source>
        <dbReference type="Pfam" id="PF01433"/>
    </source>
</evidence>
<protein>
    <recommendedName>
        <fullName evidence="4">Peptidase M1 membrane alanine aminopeptidase domain-containing protein</fullName>
    </recommendedName>
</protein>
<feature type="binding site" evidence="2">
    <location>
        <position position="361"/>
    </location>
    <ligand>
        <name>Zn(2+)</name>
        <dbReference type="ChEBI" id="CHEBI:29105"/>
        <note>catalytic</note>
    </ligand>
</feature>
<feature type="chain" id="PRO_5016972280" description="Peptidase M1 membrane alanine aminopeptidase domain-containing protein" evidence="3">
    <location>
        <begin position="27"/>
        <end position="1007"/>
    </location>
</feature>
<dbReference type="SUPFAM" id="SSF55486">
    <property type="entry name" value="Metalloproteases ('zincins'), catalytic domain"/>
    <property type="match status" value="1"/>
</dbReference>
<evidence type="ECO:0000256" key="3">
    <source>
        <dbReference type="SAM" id="SignalP"/>
    </source>
</evidence>
<keyword evidence="2" id="KW-0862">Zinc</keyword>
<comment type="cofactor">
    <cofactor evidence="2">
        <name>Zn(2+)</name>
        <dbReference type="ChEBI" id="CHEBI:29105"/>
    </cofactor>
    <text evidence="2">Binds 1 zinc ion per subunit.</text>
</comment>
<dbReference type="KEGG" id="cprv:CYPRO_0023"/>
<evidence type="ECO:0000256" key="1">
    <source>
        <dbReference type="PIRSR" id="PIRSR634015-1"/>
    </source>
</evidence>
<dbReference type="PANTHER" id="PTHR45726">
    <property type="entry name" value="LEUKOTRIENE A-4 HYDROLASE"/>
    <property type="match status" value="1"/>
</dbReference>
<dbReference type="CDD" id="cd09604">
    <property type="entry name" value="M1_APN_like"/>
    <property type="match status" value="1"/>
</dbReference>
<accession>A0A345UFR0</accession>
<dbReference type="GO" id="GO:0008270">
    <property type="term" value="F:zinc ion binding"/>
    <property type="evidence" value="ECO:0007669"/>
    <property type="project" value="InterPro"/>
</dbReference>
<keyword evidence="6" id="KW-1185">Reference proteome</keyword>
<dbReference type="GO" id="GO:0008237">
    <property type="term" value="F:metallopeptidase activity"/>
    <property type="evidence" value="ECO:0007669"/>
    <property type="project" value="InterPro"/>
</dbReference>
<dbReference type="Proteomes" id="UP000254808">
    <property type="component" value="Chromosome"/>
</dbReference>
<dbReference type="PANTHER" id="PTHR45726:SF3">
    <property type="entry name" value="LEUKOTRIENE A-4 HYDROLASE"/>
    <property type="match status" value="1"/>
</dbReference>
<evidence type="ECO:0000313" key="6">
    <source>
        <dbReference type="Proteomes" id="UP000254808"/>
    </source>
</evidence>
<dbReference type="InterPro" id="IPR034015">
    <property type="entry name" value="M1_LTA4H"/>
</dbReference>
<feature type="active site" description="Proton acceptor" evidence="1">
    <location>
        <position position="358"/>
    </location>
</feature>
<feature type="active site" description="Proton donor" evidence="1">
    <location>
        <position position="439"/>
    </location>
</feature>
<feature type="binding site" evidence="2">
    <location>
        <position position="357"/>
    </location>
    <ligand>
        <name>Zn(2+)</name>
        <dbReference type="ChEBI" id="CHEBI:29105"/>
        <note>catalytic</note>
    </ligand>
</feature>
<feature type="domain" description="Peptidase M1 membrane alanine aminopeptidase" evidence="4">
    <location>
        <begin position="351"/>
        <end position="496"/>
    </location>
</feature>
<evidence type="ECO:0000313" key="5">
    <source>
        <dbReference type="EMBL" id="AXI99311.1"/>
    </source>
</evidence>
<feature type="signal peptide" evidence="3">
    <location>
        <begin position="1"/>
        <end position="26"/>
    </location>
</feature>
<feature type="binding site" evidence="2">
    <location>
        <position position="380"/>
    </location>
    <ligand>
        <name>Zn(2+)</name>
        <dbReference type="ChEBI" id="CHEBI:29105"/>
        <note>catalytic</note>
    </ligand>
</feature>
<dbReference type="EMBL" id="CP027806">
    <property type="protein sequence ID" value="AXI99311.1"/>
    <property type="molecule type" value="Genomic_DNA"/>
</dbReference>
<evidence type="ECO:0000256" key="2">
    <source>
        <dbReference type="PIRSR" id="PIRSR634015-3"/>
    </source>
</evidence>
<dbReference type="InterPro" id="IPR014782">
    <property type="entry name" value="Peptidase_M1_dom"/>
</dbReference>
<sequence>MTLRYCFPAMALFITLCMFLITPVQAQNAAWQQTTHYQMDIRMNVETNRFTGTQRVEYHNASPDTLNRFFYHLYYNAFQPGSMMDTRSRTIIDPDGRVRDRIYHLNEDEIGFQDVRSLTQNGQPVTFEVSETVLSVNLAEPILPGETAVFEMQFEAQVPLQIRRTGRDNREGIRYSMSQWYPRVAAYDQDGWHTAPYVAREFHGNFGDFDVRITIDRNYTLGATGYLQNPQQVGHGYEDPELPLELPEGDELTWHFFAPQVIDFFWGAHDEFVHVIHEEEGSPRIHMLYVERPETRFWDMLGEFTAEAFRFMNEYIGPYPYEQFTIIQGGDGGMEYPMGTLITGHRPLWSLVGVTVHELIHMWYQSTLATNESLYHWMDEGFTVYMSDIVMSHLFQLQGNPHASTYNAYLRIVHDGLEEYMGQHADRYDSNAAYVTASYRKGSLILHQLEYIIGRDAMKRTMQRFYREFIMRHPTPVDFQRIAEQESGMQLRWYFDEMLYSTRTIDLAIDRVRNSGGDTTIRLSRNGIFLMPVDLLLTYADGSQELIYIPTQQQLGIKAHEDPELPRTVLDPWPWTHPTYEFTLEGRPALVTAAEIDPSNRLADVNRLNIRWPFPLELNTFQVPEADWNTYQAGVRPALWYGEKAGIRLGARLSGRYLFNTKALDAEFWLTSGTLDDFSASNLDADYRLAWRDRLPLLGPDSWWQAETGRFYGVHHQRIAVERRLGRFGRLEPVRRVIGFDVFHLNKDANRQIDPLSAQWERGSLIGAGLTFTQGDIAETGIQLRAETSTFYGERAAQQVQLHAGYTWFSSDFRYRVRFGMQVAGGSTQMAQQQRYNLGSGTAIERWQNRTFTAVANIDTGFFEDARLSFDSGNALSGYSLHAPFRSGLTGNNMLAFSIWQSFRPFLRGNQRAFELEFFSGTGFAWDGSFATDFSMPSASDPWLASAGAGLVYDFSERPRSARWTGQSALLSGLRVSLRSPFYLHQPTEGDEFEFTSRWMIGIGKAF</sequence>
<dbReference type="RefSeq" id="WP_240644794.1">
    <property type="nucleotide sequence ID" value="NZ_CP027806.1"/>
</dbReference>
<name>A0A345UFR0_9BACT</name>
<gene>
    <name evidence="5" type="ORF">CYPRO_0023</name>
</gene>
<keyword evidence="3" id="KW-0732">Signal</keyword>
<dbReference type="Pfam" id="PF01433">
    <property type="entry name" value="Peptidase_M1"/>
    <property type="match status" value="1"/>
</dbReference>